<dbReference type="PROSITE" id="PS51371">
    <property type="entry name" value="CBS"/>
    <property type="match status" value="2"/>
</dbReference>
<dbReference type="Pfam" id="PF00158">
    <property type="entry name" value="Sigma54_activat"/>
    <property type="match status" value="1"/>
</dbReference>
<name>A0ABS6G6U2_9FIRM</name>
<evidence type="ECO:0000256" key="1">
    <source>
        <dbReference type="ARBA" id="ARBA00022741"/>
    </source>
</evidence>
<keyword evidence="4" id="KW-0804">Transcription</keyword>
<organism evidence="10 11">
    <name type="scientific">Alkaliphilus flagellatus</name>
    <dbReference type="NCBI Taxonomy" id="2841507"/>
    <lineage>
        <taxon>Bacteria</taxon>
        <taxon>Bacillati</taxon>
        <taxon>Bacillota</taxon>
        <taxon>Clostridia</taxon>
        <taxon>Peptostreptococcales</taxon>
        <taxon>Natronincolaceae</taxon>
        <taxon>Alkaliphilus</taxon>
    </lineage>
</organism>
<evidence type="ECO:0000259" key="9">
    <source>
        <dbReference type="PROSITE" id="PS51371"/>
    </source>
</evidence>
<dbReference type="NCBIfam" id="TIGR00229">
    <property type="entry name" value="sensory_box"/>
    <property type="match status" value="1"/>
</dbReference>
<keyword evidence="1" id="KW-0547">Nucleotide-binding</keyword>
<dbReference type="CDD" id="cd00009">
    <property type="entry name" value="AAA"/>
    <property type="match status" value="1"/>
</dbReference>
<dbReference type="InterPro" id="IPR058031">
    <property type="entry name" value="AAA_lid_NorR"/>
</dbReference>
<keyword evidence="5" id="KW-0129">CBS domain</keyword>
<reference evidence="10 11" key="1">
    <citation type="submission" date="2021-06" db="EMBL/GenBank/DDBJ databases">
        <authorList>
            <person name="Sun Q."/>
            <person name="Li D."/>
        </authorList>
    </citation>
    <scope>NUCLEOTIDE SEQUENCE [LARGE SCALE GENOMIC DNA]</scope>
    <source>
        <strain evidence="10 11">MSJ-5</strain>
    </source>
</reference>
<dbReference type="Pfam" id="PF00571">
    <property type="entry name" value="CBS"/>
    <property type="match status" value="2"/>
</dbReference>
<feature type="domain" description="CBS" evidence="9">
    <location>
        <begin position="82"/>
        <end position="137"/>
    </location>
</feature>
<proteinExistence type="predicted"/>
<evidence type="ECO:0000256" key="2">
    <source>
        <dbReference type="ARBA" id="ARBA00022840"/>
    </source>
</evidence>
<dbReference type="InterPro" id="IPR013767">
    <property type="entry name" value="PAS_fold"/>
</dbReference>
<dbReference type="RefSeq" id="WP_216419575.1">
    <property type="nucleotide sequence ID" value="NZ_JAHLQK010000009.1"/>
</dbReference>
<dbReference type="Proteomes" id="UP000779508">
    <property type="component" value="Unassembled WGS sequence"/>
</dbReference>
<evidence type="ECO:0000259" key="7">
    <source>
        <dbReference type="PROSITE" id="PS50045"/>
    </source>
</evidence>
<evidence type="ECO:0000313" key="11">
    <source>
        <dbReference type="Proteomes" id="UP000779508"/>
    </source>
</evidence>
<dbReference type="SMART" id="SM00116">
    <property type="entry name" value="CBS"/>
    <property type="match status" value="2"/>
</dbReference>
<dbReference type="EMBL" id="JAHLQK010000009">
    <property type="protein sequence ID" value="MBU5678204.1"/>
    <property type="molecule type" value="Genomic_DNA"/>
</dbReference>
<dbReference type="InterPro" id="IPR002078">
    <property type="entry name" value="Sigma_54_int"/>
</dbReference>
<feature type="domain" description="CBS" evidence="9">
    <location>
        <begin position="15"/>
        <end position="74"/>
    </location>
</feature>
<evidence type="ECO:0000256" key="5">
    <source>
        <dbReference type="PROSITE-ProRule" id="PRU00703"/>
    </source>
</evidence>
<feature type="coiled-coil region" evidence="6">
    <location>
        <begin position="243"/>
        <end position="270"/>
    </location>
</feature>
<dbReference type="InterPro" id="IPR000014">
    <property type="entry name" value="PAS"/>
</dbReference>
<protein>
    <submittedName>
        <fullName evidence="10">Sigma 54-interacting transcriptional regulator</fullName>
    </submittedName>
</protein>
<dbReference type="PANTHER" id="PTHR32071:SF57">
    <property type="entry name" value="C4-DICARBOXYLATE TRANSPORT TRANSCRIPTIONAL REGULATORY PROTEIN DCTD"/>
    <property type="match status" value="1"/>
</dbReference>
<dbReference type="PROSITE" id="PS50112">
    <property type="entry name" value="PAS"/>
    <property type="match status" value="1"/>
</dbReference>
<keyword evidence="2" id="KW-0067">ATP-binding</keyword>
<evidence type="ECO:0000256" key="6">
    <source>
        <dbReference type="SAM" id="Coils"/>
    </source>
</evidence>
<evidence type="ECO:0000256" key="4">
    <source>
        <dbReference type="ARBA" id="ARBA00023163"/>
    </source>
</evidence>
<accession>A0ABS6G6U2</accession>
<dbReference type="InterPro" id="IPR002197">
    <property type="entry name" value="HTH_Fis"/>
</dbReference>
<sequence length="585" mass="66992">MFLEVLNNMKIKDVMDIEVITITKNATLRQGIEIMFKYNKGDIIVLDDKNRLFGILTMTDISLIGGAFFSKNKLDQPIELYCNRDVISTTIEGNAISTKELMKEKGIGRLPVVKDNKVIGIVRIRDLLDKVYSKIDKTMETFSYILNGIHEAVCVVDEYGKVIFWSKNSELLYGIKSEDIINKEISEYFPKALLLEALKNRKSITSIYHMPREESHVFLSAEPLYIDNEFVGAVSTDRDITEVMNLSVELEKTKERLDLLQEEMKKITMDKYSFGQILGKSEIIVDRINKAKKVARTNSSVLITGESGTGKEVFARALHQESGRKGDFVAINCSAIPESLFESEMFGYEGGAFTGALKNGKMGKIELANKGTLFLDEIGDMPFHMQAKILRVLQERQIVRIGSDKTIDVDVRIISATHHDLRKLVNEGEFREDLFYRLNVVNIELPSLRERKEDIPILIMKFIKEFCQENKINPPNITTEVLKVLMNYNWKGNIRELKNTIEHLLVFSQEGEIKLSSIPEHILRKHTVDDSGDESFDLQKTIERVEYETIKKVMNMVGNNKSKAANILNIPRSTLYYKMNYYNMD</sequence>
<dbReference type="Pfam" id="PF02954">
    <property type="entry name" value="HTH_8"/>
    <property type="match status" value="1"/>
</dbReference>
<dbReference type="NCBIfam" id="NF041552">
    <property type="entry name" value="TF_PrdR"/>
    <property type="match status" value="1"/>
</dbReference>
<comment type="caution">
    <text evidence="10">The sequence shown here is derived from an EMBL/GenBank/DDBJ whole genome shotgun (WGS) entry which is preliminary data.</text>
</comment>
<gene>
    <name evidence="10" type="ORF">KQI88_17480</name>
</gene>
<dbReference type="PROSITE" id="PS00676">
    <property type="entry name" value="SIGMA54_INTERACT_2"/>
    <property type="match status" value="1"/>
</dbReference>
<evidence type="ECO:0000313" key="10">
    <source>
        <dbReference type="EMBL" id="MBU5678204.1"/>
    </source>
</evidence>
<feature type="domain" description="PAS" evidence="8">
    <location>
        <begin position="138"/>
        <end position="189"/>
    </location>
</feature>
<dbReference type="InterPro" id="IPR025662">
    <property type="entry name" value="Sigma_54_int_dom_ATP-bd_1"/>
</dbReference>
<dbReference type="Pfam" id="PF25601">
    <property type="entry name" value="AAA_lid_14"/>
    <property type="match status" value="1"/>
</dbReference>
<dbReference type="PROSITE" id="PS50045">
    <property type="entry name" value="SIGMA54_INTERACT_4"/>
    <property type="match status" value="1"/>
</dbReference>
<dbReference type="PROSITE" id="PS00675">
    <property type="entry name" value="SIGMA54_INTERACT_1"/>
    <property type="match status" value="1"/>
</dbReference>
<dbReference type="SMART" id="SM00382">
    <property type="entry name" value="AAA"/>
    <property type="match status" value="1"/>
</dbReference>
<dbReference type="CDD" id="cd02205">
    <property type="entry name" value="CBS_pair_SF"/>
    <property type="match status" value="1"/>
</dbReference>
<dbReference type="Pfam" id="PF00989">
    <property type="entry name" value="PAS"/>
    <property type="match status" value="1"/>
</dbReference>
<dbReference type="PANTHER" id="PTHR32071">
    <property type="entry name" value="TRANSCRIPTIONAL REGULATORY PROTEIN"/>
    <property type="match status" value="1"/>
</dbReference>
<dbReference type="InterPro" id="IPR003593">
    <property type="entry name" value="AAA+_ATPase"/>
</dbReference>
<keyword evidence="6" id="KW-0175">Coiled coil</keyword>
<dbReference type="InterPro" id="IPR000644">
    <property type="entry name" value="CBS_dom"/>
</dbReference>
<evidence type="ECO:0000259" key="8">
    <source>
        <dbReference type="PROSITE" id="PS50112"/>
    </source>
</evidence>
<dbReference type="InterPro" id="IPR048106">
    <property type="entry name" value="PrdR-like"/>
</dbReference>
<keyword evidence="11" id="KW-1185">Reference proteome</keyword>
<dbReference type="SMART" id="SM00091">
    <property type="entry name" value="PAS"/>
    <property type="match status" value="1"/>
</dbReference>
<evidence type="ECO:0000256" key="3">
    <source>
        <dbReference type="ARBA" id="ARBA00023015"/>
    </source>
</evidence>
<feature type="domain" description="Sigma-54 factor interaction" evidence="7">
    <location>
        <begin position="277"/>
        <end position="506"/>
    </location>
</feature>
<dbReference type="InterPro" id="IPR025943">
    <property type="entry name" value="Sigma_54_int_dom_ATP-bd_2"/>
</dbReference>
<dbReference type="CDD" id="cd00130">
    <property type="entry name" value="PAS"/>
    <property type="match status" value="1"/>
</dbReference>
<keyword evidence="3" id="KW-0805">Transcription regulation</keyword>